<name>A3LS91_PICST</name>
<keyword evidence="5" id="KW-1185">Reference proteome</keyword>
<reference evidence="4 5" key="1">
    <citation type="journal article" date="2007" name="Nat. Biotechnol.">
        <title>Genome sequence of the lignocellulose-bioconverting and xylose-fermenting yeast Pichia stipitis.</title>
        <authorList>
            <person name="Jeffries T.W."/>
            <person name="Grigoriev I.V."/>
            <person name="Grimwood J."/>
            <person name="Laplaza J.M."/>
            <person name="Aerts A."/>
            <person name="Salamov A."/>
            <person name="Schmutz J."/>
            <person name="Lindquist E."/>
            <person name="Dehal P."/>
            <person name="Shapiro H."/>
            <person name="Jin Y.S."/>
            <person name="Passoth V."/>
            <person name="Richardson P.M."/>
        </authorList>
    </citation>
    <scope>NUCLEOTIDE SEQUENCE [LARGE SCALE GENOMIC DNA]</scope>
    <source>
        <strain evidence="5">ATCC 58785 / CBS 6054 / NBRC 10063 / NRRL Y-11545</strain>
    </source>
</reference>
<protein>
    <recommendedName>
        <fullName evidence="3">BTB domain-containing protein</fullName>
    </recommendedName>
</protein>
<dbReference type="RefSeq" id="XP_001383557.2">
    <property type="nucleotide sequence ID" value="XM_001383520.1"/>
</dbReference>
<dbReference type="SUPFAM" id="SSF117281">
    <property type="entry name" value="Kelch motif"/>
    <property type="match status" value="1"/>
</dbReference>
<dbReference type="SUPFAM" id="SSF54695">
    <property type="entry name" value="POZ domain"/>
    <property type="match status" value="1"/>
</dbReference>
<feature type="non-terminal residue" evidence="4">
    <location>
        <position position="635"/>
    </location>
</feature>
<evidence type="ECO:0000259" key="3">
    <source>
        <dbReference type="PROSITE" id="PS50097"/>
    </source>
</evidence>
<dbReference type="InParanoid" id="A3LS91"/>
<keyword evidence="2" id="KW-0677">Repeat</keyword>
<dbReference type="STRING" id="322104.A3LS91"/>
<gene>
    <name evidence="4" type="ORF">PICST_57620</name>
</gene>
<dbReference type="KEGG" id="pic:PICST_57620"/>
<evidence type="ECO:0000256" key="1">
    <source>
        <dbReference type="ARBA" id="ARBA00022441"/>
    </source>
</evidence>
<sequence length="635" mass="72349">MVKTEPQNLRLYDLEGCLPSYNVKSTIVQCVGTDYVFLYGGFDDMDILDSNVYLLNLKTKTWEVDDKHDGLYREGHSAVYISNGNILVFGGVPYDEFPVPSVTRQRTAPATFRKDSLMMIYNIYDRKWIGPPPFALDNAPSSRSRHACCLSPDHSKLYVSGGLVKSAPLDDLYCYDLTSGSWSGPIRFVSRFDHFITVYGDKLYSFGGLDKDMNHVKDTITFYSFKNHTIGQISIIQKPESSTILGKEDELNSEFDSHSTYNPNDCERLYVDSVINSSIILDISLPSWSATSGGLIISNFDLDDFETQETFNIRNIAMIYNRANKIDVMNYSWKETFVKENGTLYLLGTNFNSTNVVPDTANATADSIPGEDGTTDGMDEMENEEASGIAKLGALFEMKLSDLGIPFRKNISLEKSQIQSSIPLSMDYERFLLSEQFTDFEIVTLADEEDRDKYQESFSITESDPSSIKIVKVHKAILLSRWPHFQRLIAIGMAETVSNKMFIPEPHRWVKGLLYYLYVGTINVDSYVHGPYTILDYLGLSMLANMYELPDLRTLAMHKLFKLFDQLQLSFDAQNDEMISILLKLWRELSFANEIVLRVKVMDMIRRYWATITRSKPFFSLSKDEIVKLCQDSSD</sequence>
<dbReference type="OrthoDB" id="432528at2759"/>
<feature type="domain" description="BTB" evidence="3">
    <location>
        <begin position="469"/>
        <end position="526"/>
    </location>
</feature>
<dbReference type="Pfam" id="PF24681">
    <property type="entry name" value="Kelch_KLHDC2_KLHL20_DRC7"/>
    <property type="match status" value="1"/>
</dbReference>
<proteinExistence type="predicted"/>
<dbReference type="PANTHER" id="PTHR46093">
    <property type="entry name" value="ACYL-COA-BINDING DOMAIN-CONTAINING PROTEIN 5"/>
    <property type="match status" value="1"/>
</dbReference>
<dbReference type="GeneID" id="4837968"/>
<dbReference type="Proteomes" id="UP000002258">
    <property type="component" value="Chromosome 3"/>
</dbReference>
<dbReference type="OMA" id="HMSEVLC"/>
<dbReference type="AlphaFoldDB" id="A3LS91"/>
<dbReference type="InterPro" id="IPR011333">
    <property type="entry name" value="SKP1/BTB/POZ_sf"/>
</dbReference>
<dbReference type="InterPro" id="IPR000210">
    <property type="entry name" value="BTB/POZ_dom"/>
</dbReference>
<accession>A3LS91</accession>
<keyword evidence="1" id="KW-0880">Kelch repeat</keyword>
<evidence type="ECO:0000313" key="5">
    <source>
        <dbReference type="Proteomes" id="UP000002258"/>
    </source>
</evidence>
<evidence type="ECO:0000313" key="4">
    <source>
        <dbReference type="EMBL" id="ABN65528.2"/>
    </source>
</evidence>
<dbReference type="PANTHER" id="PTHR46093:SF18">
    <property type="entry name" value="FIBRONECTIN TYPE-III DOMAIN-CONTAINING PROTEIN"/>
    <property type="match status" value="1"/>
</dbReference>
<organism evidence="4 5">
    <name type="scientific">Scheffersomyces stipitis (strain ATCC 58785 / CBS 6054 / NBRC 10063 / NRRL Y-11545)</name>
    <name type="common">Yeast</name>
    <name type="synonym">Pichia stipitis</name>
    <dbReference type="NCBI Taxonomy" id="322104"/>
    <lineage>
        <taxon>Eukaryota</taxon>
        <taxon>Fungi</taxon>
        <taxon>Dikarya</taxon>
        <taxon>Ascomycota</taxon>
        <taxon>Saccharomycotina</taxon>
        <taxon>Pichiomycetes</taxon>
        <taxon>Debaryomycetaceae</taxon>
        <taxon>Scheffersomyces</taxon>
    </lineage>
</organism>
<dbReference type="HOGENOM" id="CLU_014024_0_0_1"/>
<dbReference type="EMBL" id="CP000497">
    <property type="protein sequence ID" value="ABN65528.2"/>
    <property type="molecule type" value="Genomic_DNA"/>
</dbReference>
<dbReference type="Gene3D" id="2.120.10.80">
    <property type="entry name" value="Kelch-type beta propeller"/>
    <property type="match status" value="1"/>
</dbReference>
<dbReference type="PROSITE" id="PS50097">
    <property type="entry name" value="BTB"/>
    <property type="match status" value="1"/>
</dbReference>
<dbReference type="InterPro" id="IPR015915">
    <property type="entry name" value="Kelch-typ_b-propeller"/>
</dbReference>
<dbReference type="Gene3D" id="3.30.710.10">
    <property type="entry name" value="Potassium Channel Kv1.1, Chain A"/>
    <property type="match status" value="1"/>
</dbReference>
<dbReference type="eggNOG" id="KOG0379">
    <property type="taxonomic scope" value="Eukaryota"/>
</dbReference>
<evidence type="ECO:0000256" key="2">
    <source>
        <dbReference type="ARBA" id="ARBA00022737"/>
    </source>
</evidence>